<evidence type="ECO:0000256" key="6">
    <source>
        <dbReference type="RuleBase" id="RU000716"/>
    </source>
</evidence>
<evidence type="ECO:0000256" key="2">
    <source>
        <dbReference type="ARBA" id="ARBA00023015"/>
    </source>
</evidence>
<dbReference type="Gene3D" id="1.10.10.10">
    <property type="entry name" value="Winged helix-like DNA-binding domain superfamily/Winged helix DNA-binding domain"/>
    <property type="match status" value="1"/>
</dbReference>
<dbReference type="InterPro" id="IPR014284">
    <property type="entry name" value="RNA_pol_sigma-70_dom"/>
</dbReference>
<dbReference type="SUPFAM" id="SSF88946">
    <property type="entry name" value="Sigma2 domain of RNA polymerase sigma factors"/>
    <property type="match status" value="1"/>
</dbReference>
<dbReference type="Pfam" id="PF04545">
    <property type="entry name" value="Sigma70_r4"/>
    <property type="match status" value="1"/>
</dbReference>
<feature type="domain" description="RNA polymerase sigma-70 region 4" evidence="8">
    <location>
        <begin position="110"/>
        <end position="158"/>
    </location>
</feature>
<dbReference type="InterPro" id="IPR036388">
    <property type="entry name" value="WH-like_DNA-bd_sf"/>
</dbReference>
<dbReference type="SUPFAM" id="SSF88659">
    <property type="entry name" value="Sigma3 and sigma4 domains of RNA polymerase sigma factors"/>
    <property type="match status" value="1"/>
</dbReference>
<keyword evidence="2 6" id="KW-0805">Transcription regulation</keyword>
<keyword evidence="5 6" id="KW-0804">Transcription</keyword>
<dbReference type="InterPro" id="IPR013324">
    <property type="entry name" value="RNA_pol_sigma_r3/r4-like"/>
</dbReference>
<keyword evidence="10" id="KW-1185">Reference proteome</keyword>
<name>A0ABX1JXM1_9CELL</name>
<dbReference type="InterPro" id="IPR007630">
    <property type="entry name" value="RNA_pol_sigma70_r4"/>
</dbReference>
<comment type="similarity">
    <text evidence="1 6">Belongs to the sigma-70 factor family. ECF subfamily.</text>
</comment>
<dbReference type="InterPro" id="IPR000838">
    <property type="entry name" value="RNA_pol_sigma70_ECF_CS"/>
</dbReference>
<dbReference type="RefSeq" id="WP_168676100.1">
    <property type="nucleotide sequence ID" value="NZ_JAAXOY010000001.1"/>
</dbReference>
<dbReference type="Proteomes" id="UP000777774">
    <property type="component" value="Unassembled WGS sequence"/>
</dbReference>
<dbReference type="EMBL" id="JAAXOY010000001">
    <property type="protein sequence ID" value="NKY37956.1"/>
    <property type="molecule type" value="Genomic_DNA"/>
</dbReference>
<protein>
    <recommendedName>
        <fullName evidence="6">RNA polymerase sigma factor</fullName>
    </recommendedName>
</protein>
<evidence type="ECO:0000256" key="1">
    <source>
        <dbReference type="ARBA" id="ARBA00010641"/>
    </source>
</evidence>
<dbReference type="Gene3D" id="1.10.1740.10">
    <property type="match status" value="1"/>
</dbReference>
<organism evidence="9 10">
    <name type="scientific">Cellulomonas septica</name>
    <dbReference type="NCBI Taxonomy" id="285080"/>
    <lineage>
        <taxon>Bacteria</taxon>
        <taxon>Bacillati</taxon>
        <taxon>Actinomycetota</taxon>
        <taxon>Actinomycetes</taxon>
        <taxon>Micrococcales</taxon>
        <taxon>Cellulomonadaceae</taxon>
        <taxon>Cellulomonas</taxon>
    </lineage>
</organism>
<evidence type="ECO:0000256" key="5">
    <source>
        <dbReference type="ARBA" id="ARBA00023163"/>
    </source>
</evidence>
<evidence type="ECO:0000313" key="10">
    <source>
        <dbReference type="Proteomes" id="UP000777774"/>
    </source>
</evidence>
<evidence type="ECO:0000256" key="4">
    <source>
        <dbReference type="ARBA" id="ARBA00023125"/>
    </source>
</evidence>
<dbReference type="InterPro" id="IPR007627">
    <property type="entry name" value="RNA_pol_sigma70_r2"/>
</dbReference>
<dbReference type="InterPro" id="IPR013325">
    <property type="entry name" value="RNA_pol_sigma_r2"/>
</dbReference>
<dbReference type="NCBIfam" id="NF007227">
    <property type="entry name" value="PRK09645.1"/>
    <property type="match status" value="1"/>
</dbReference>
<reference evidence="9 10" key="1">
    <citation type="submission" date="2020-04" db="EMBL/GenBank/DDBJ databases">
        <title>MicrobeNet Type strains.</title>
        <authorList>
            <person name="Nicholson A.C."/>
        </authorList>
    </citation>
    <scope>NUCLEOTIDE SEQUENCE [LARGE SCALE GENOMIC DNA]</scope>
    <source>
        <strain evidence="9 10">ATCC BAA-787</strain>
    </source>
</reference>
<proteinExistence type="inferred from homology"/>
<dbReference type="InterPro" id="IPR039425">
    <property type="entry name" value="RNA_pol_sigma-70-like"/>
</dbReference>
<dbReference type="PANTHER" id="PTHR43133">
    <property type="entry name" value="RNA POLYMERASE ECF-TYPE SIGMA FACTO"/>
    <property type="match status" value="1"/>
</dbReference>
<feature type="domain" description="RNA polymerase sigma-70 region 2" evidence="7">
    <location>
        <begin position="13"/>
        <end position="79"/>
    </location>
</feature>
<gene>
    <name evidence="9" type="ORF">HGA02_00010</name>
</gene>
<keyword evidence="4 6" id="KW-0238">DNA-binding</keyword>
<evidence type="ECO:0000259" key="8">
    <source>
        <dbReference type="Pfam" id="PF04545"/>
    </source>
</evidence>
<dbReference type="PROSITE" id="PS01063">
    <property type="entry name" value="SIGMA70_ECF"/>
    <property type="match status" value="1"/>
</dbReference>
<keyword evidence="3 6" id="KW-0731">Sigma factor</keyword>
<sequence length="168" mass="18896">MDDDADELLRALHAAYARPLHHYVVRLTGDHELAQDVVQEAMVRAWRHPEVMARDDDAARAWLYRVTRNLVIDDRRSARHVREQMTEQTPDVPTPDGTQAVLDAWLVADALTGLSAEHRAVVVGAYYGGRSVAELARENQIPEGTVKSRLHYGLRALRLALQERGVTS</sequence>
<dbReference type="CDD" id="cd06171">
    <property type="entry name" value="Sigma70_r4"/>
    <property type="match status" value="1"/>
</dbReference>
<evidence type="ECO:0000259" key="7">
    <source>
        <dbReference type="Pfam" id="PF04542"/>
    </source>
</evidence>
<dbReference type="Pfam" id="PF04542">
    <property type="entry name" value="Sigma70_r2"/>
    <property type="match status" value="1"/>
</dbReference>
<evidence type="ECO:0000256" key="3">
    <source>
        <dbReference type="ARBA" id="ARBA00023082"/>
    </source>
</evidence>
<evidence type="ECO:0000313" key="9">
    <source>
        <dbReference type="EMBL" id="NKY37956.1"/>
    </source>
</evidence>
<dbReference type="PANTHER" id="PTHR43133:SF52">
    <property type="entry name" value="ECF RNA POLYMERASE SIGMA FACTOR SIGL"/>
    <property type="match status" value="1"/>
</dbReference>
<dbReference type="NCBIfam" id="TIGR02937">
    <property type="entry name" value="sigma70-ECF"/>
    <property type="match status" value="1"/>
</dbReference>
<accession>A0ABX1JXM1</accession>
<comment type="caution">
    <text evidence="9">The sequence shown here is derived from an EMBL/GenBank/DDBJ whole genome shotgun (WGS) entry which is preliminary data.</text>
</comment>